<sequence length="220" mass="25881">MRLRKKSWTDDFLEVNKEYLITWDKTAKVDFAREFKNNFPVYLEIGCGKGTFITQHALLNPTFNFIGMEKEKTVTGVALKKTLATFGKTPLFNLKYFNNFAEDLSQMFSDDSVDQIFLNFSDPWPKSRHAKKRLTYIEFLNMYSKILKENGELHFKTDNDGLFESTLENLKLTNKWEIISQTTDLYNEQTLLQNNIATEYETKFHNLGKNINKLILRNKK</sequence>
<dbReference type="GO" id="GO:0008176">
    <property type="term" value="F:tRNA (guanine(46)-N7)-methyltransferase activity"/>
    <property type="evidence" value="ECO:0007669"/>
    <property type="project" value="UniProtKB-UniRule"/>
</dbReference>
<dbReference type="Proteomes" id="UP000233419">
    <property type="component" value="Chromosome"/>
</dbReference>
<dbReference type="OrthoDB" id="9802090at2"/>
<keyword evidence="9" id="KW-1185">Reference proteome</keyword>
<evidence type="ECO:0000256" key="1">
    <source>
        <dbReference type="ARBA" id="ARBA00000142"/>
    </source>
</evidence>
<feature type="binding site" evidence="7">
    <location>
        <position position="44"/>
    </location>
    <ligand>
        <name>S-adenosyl-L-methionine</name>
        <dbReference type="ChEBI" id="CHEBI:59789"/>
    </ligand>
</feature>
<organism evidence="8 9">
    <name type="scientific">Mesoplasma syrphidae</name>
    <dbReference type="NCBI Taxonomy" id="225999"/>
    <lineage>
        <taxon>Bacteria</taxon>
        <taxon>Bacillati</taxon>
        <taxon>Mycoplasmatota</taxon>
        <taxon>Mollicutes</taxon>
        <taxon>Entomoplasmatales</taxon>
        <taxon>Entomoplasmataceae</taxon>
        <taxon>Mesoplasma</taxon>
    </lineage>
</organism>
<feature type="binding site" evidence="7">
    <location>
        <position position="69"/>
    </location>
    <ligand>
        <name>S-adenosyl-L-methionine</name>
        <dbReference type="ChEBI" id="CHEBI:59789"/>
    </ligand>
</feature>
<dbReference type="GO" id="GO:0043527">
    <property type="term" value="C:tRNA methyltransferase complex"/>
    <property type="evidence" value="ECO:0007669"/>
    <property type="project" value="TreeGrafter"/>
</dbReference>
<protein>
    <recommendedName>
        <fullName evidence="7">tRNA (guanine-N(7)-)-methyltransferase</fullName>
        <ecNumber evidence="7">2.1.1.33</ecNumber>
    </recommendedName>
    <alternativeName>
        <fullName evidence="7">tRNA (guanine(46)-N(7))-methyltransferase</fullName>
    </alternativeName>
    <alternativeName>
        <fullName evidence="7">tRNA(m7G46)-methyltransferase</fullName>
    </alternativeName>
</protein>
<evidence type="ECO:0000256" key="7">
    <source>
        <dbReference type="HAMAP-Rule" id="MF_01057"/>
    </source>
</evidence>
<feature type="binding site" evidence="7">
    <location>
        <position position="126"/>
    </location>
    <ligand>
        <name>substrate</name>
    </ligand>
</feature>
<dbReference type="NCBIfam" id="TIGR00091">
    <property type="entry name" value="tRNA (guanosine(46)-N7)-methyltransferase TrmB"/>
    <property type="match status" value="1"/>
</dbReference>
<comment type="similarity">
    <text evidence="7">Belongs to the class I-like SAM-binding methyltransferase superfamily. TrmB family.</text>
</comment>
<dbReference type="AlphaFoldDB" id="A0A2K9C9Z1"/>
<proteinExistence type="inferred from homology"/>
<name>A0A2K9C9Z1_9MOLU</name>
<dbReference type="InterPro" id="IPR029063">
    <property type="entry name" value="SAM-dependent_MTases_sf"/>
</dbReference>
<dbReference type="PROSITE" id="PS51625">
    <property type="entry name" value="SAM_MT_TRMB"/>
    <property type="match status" value="1"/>
</dbReference>
<comment type="function">
    <text evidence="2 7">Catalyzes the formation of N(7)-methylguanine at position 46 (m7G46) in tRNA.</text>
</comment>
<keyword evidence="5 7" id="KW-0949">S-adenosyl-L-methionine</keyword>
<dbReference type="RefSeq" id="WP_027048213.1">
    <property type="nucleotide sequence ID" value="NZ_CP025257.1"/>
</dbReference>
<evidence type="ECO:0000256" key="5">
    <source>
        <dbReference type="ARBA" id="ARBA00022691"/>
    </source>
</evidence>
<evidence type="ECO:0000256" key="2">
    <source>
        <dbReference type="ARBA" id="ARBA00003015"/>
    </source>
</evidence>
<dbReference type="CDD" id="cd02440">
    <property type="entry name" value="AdoMet_MTases"/>
    <property type="match status" value="1"/>
</dbReference>
<dbReference type="KEGG" id="msyr:CXP39_03465"/>
<reference evidence="8 9" key="1">
    <citation type="submission" date="2017-12" db="EMBL/GenBank/DDBJ databases">
        <title>Mesoplasma syrphidae YJS, Complete Genome.</title>
        <authorList>
            <person name="Knight T.F."/>
            <person name="Citino T."/>
            <person name="Rubinstein R."/>
            <person name="Neuschaefer Z."/>
        </authorList>
    </citation>
    <scope>NUCLEOTIDE SEQUENCE [LARGE SCALE GENOMIC DNA]</scope>
    <source>
        <strain evidence="8 9">YJS</strain>
    </source>
</reference>
<dbReference type="SUPFAM" id="SSF53335">
    <property type="entry name" value="S-adenosyl-L-methionine-dependent methyltransferases"/>
    <property type="match status" value="1"/>
</dbReference>
<evidence type="ECO:0000313" key="8">
    <source>
        <dbReference type="EMBL" id="AUF83825.1"/>
    </source>
</evidence>
<dbReference type="Gene3D" id="3.40.50.150">
    <property type="entry name" value="Vaccinia Virus protein VP39"/>
    <property type="match status" value="1"/>
</dbReference>
<comment type="caution">
    <text evidence="7">Lacks conserved residue(s) required for the propagation of feature annotation.</text>
</comment>
<keyword evidence="4 7" id="KW-0808">Transferase</keyword>
<dbReference type="EMBL" id="CP025257">
    <property type="protein sequence ID" value="AUF83825.1"/>
    <property type="molecule type" value="Genomic_DNA"/>
</dbReference>
<evidence type="ECO:0000313" key="9">
    <source>
        <dbReference type="Proteomes" id="UP000233419"/>
    </source>
</evidence>
<feature type="binding site" evidence="7">
    <location>
        <position position="158"/>
    </location>
    <ligand>
        <name>substrate</name>
    </ligand>
</feature>
<evidence type="ECO:0000256" key="4">
    <source>
        <dbReference type="ARBA" id="ARBA00022679"/>
    </source>
</evidence>
<accession>A0A2K9C9Z1</accession>
<comment type="pathway">
    <text evidence="7">tRNA modification; N(7)-methylguanine-tRNA biosynthesis.</text>
</comment>
<dbReference type="InterPro" id="IPR055361">
    <property type="entry name" value="tRNA_methyltr_TrmB_bact"/>
</dbReference>
<dbReference type="PANTHER" id="PTHR23417">
    <property type="entry name" value="3-DEOXY-D-MANNO-OCTULOSONIC-ACID TRANSFERASE/TRNA GUANINE-N 7 - -METHYLTRANSFERASE"/>
    <property type="match status" value="1"/>
</dbReference>
<dbReference type="InterPro" id="IPR003358">
    <property type="entry name" value="tRNA_(Gua-N-7)_MeTrfase_Trmb"/>
</dbReference>
<comment type="catalytic activity">
    <reaction evidence="1 7">
        <text>guanosine(46) in tRNA + S-adenosyl-L-methionine = N(7)-methylguanosine(46) in tRNA + S-adenosyl-L-homocysteine</text>
        <dbReference type="Rhea" id="RHEA:42708"/>
        <dbReference type="Rhea" id="RHEA-COMP:10188"/>
        <dbReference type="Rhea" id="RHEA-COMP:10189"/>
        <dbReference type="ChEBI" id="CHEBI:57856"/>
        <dbReference type="ChEBI" id="CHEBI:59789"/>
        <dbReference type="ChEBI" id="CHEBI:74269"/>
        <dbReference type="ChEBI" id="CHEBI:74480"/>
        <dbReference type="EC" id="2.1.1.33"/>
    </reaction>
</comment>
<dbReference type="HAMAP" id="MF_01057">
    <property type="entry name" value="tRNA_methyltr_TrmB"/>
    <property type="match status" value="1"/>
</dbReference>
<dbReference type="NCBIfam" id="NF001080">
    <property type="entry name" value="PRK00121.2-2"/>
    <property type="match status" value="1"/>
</dbReference>
<dbReference type="PANTHER" id="PTHR23417:SF14">
    <property type="entry name" value="PENTACOTRIPEPTIDE-REPEAT REGION OF PRORP DOMAIN-CONTAINING PROTEIN"/>
    <property type="match status" value="1"/>
</dbReference>
<dbReference type="UniPathway" id="UPA00989"/>
<evidence type="ECO:0000256" key="3">
    <source>
        <dbReference type="ARBA" id="ARBA00022603"/>
    </source>
</evidence>
<gene>
    <name evidence="7 8" type="primary">trmB</name>
    <name evidence="8" type="ORF">CXP39_03465</name>
</gene>
<feature type="binding site" evidence="7">
    <location>
        <begin position="198"/>
        <end position="201"/>
    </location>
    <ligand>
        <name>substrate</name>
    </ligand>
</feature>
<feature type="binding site" evidence="7">
    <location>
        <position position="122"/>
    </location>
    <ligand>
        <name>S-adenosyl-L-methionine</name>
        <dbReference type="ChEBI" id="CHEBI:59789"/>
    </ligand>
</feature>
<evidence type="ECO:0000256" key="6">
    <source>
        <dbReference type="ARBA" id="ARBA00022694"/>
    </source>
</evidence>
<keyword evidence="6 7" id="KW-0819">tRNA processing</keyword>
<dbReference type="Pfam" id="PF02390">
    <property type="entry name" value="Methyltransf_4"/>
    <property type="match status" value="1"/>
</dbReference>
<dbReference type="EC" id="2.1.1.33" evidence="7"/>
<keyword evidence="3 7" id="KW-0489">Methyltransferase</keyword>